<protein>
    <submittedName>
        <fullName evidence="3">Uncharacterized protein</fullName>
    </submittedName>
</protein>
<sequence>MPANRSATHARPSSASGVRGRVLAGLAVLAVLTAVAGLIAYLARDGRTTARPSAPSATGSAAATTSAAPSPSASVPVGKGSVAEPPKTTDPVVFGKAFAKALWSYDTRTLSQPQQLAGLKAWMTSKKKYADWSSVTVQLPTKDLWKQLRTNGQYATARISEGHIPTAFTAALNENPGAITTAYVYAVTVTGTQSIAWDGGGAGAESRSITLAVQCRPDERCALSGIAPGVSP</sequence>
<dbReference type="AlphaFoldDB" id="A0A5P8K9Y7"/>
<evidence type="ECO:0000256" key="1">
    <source>
        <dbReference type="SAM" id="MobiDB-lite"/>
    </source>
</evidence>
<keyword evidence="4" id="KW-1185">Reference proteome</keyword>
<gene>
    <name evidence="3" type="ORF">F9278_27960</name>
</gene>
<keyword evidence="2" id="KW-0812">Transmembrane</keyword>
<keyword evidence="2" id="KW-0472">Membrane</keyword>
<keyword evidence="2" id="KW-1133">Transmembrane helix</keyword>
<name>A0A5P8K9Y7_9ACTN</name>
<feature type="transmembrane region" description="Helical" evidence="2">
    <location>
        <begin position="22"/>
        <end position="43"/>
    </location>
</feature>
<evidence type="ECO:0000313" key="3">
    <source>
        <dbReference type="EMBL" id="QFQ99349.1"/>
    </source>
</evidence>
<dbReference type="Proteomes" id="UP000327294">
    <property type="component" value="Chromosome"/>
</dbReference>
<feature type="compositionally biased region" description="Low complexity" evidence="1">
    <location>
        <begin position="49"/>
        <end position="83"/>
    </location>
</feature>
<proteinExistence type="predicted"/>
<feature type="region of interest" description="Disordered" evidence="1">
    <location>
        <begin position="49"/>
        <end position="86"/>
    </location>
</feature>
<accession>A0A5P8K9Y7</accession>
<dbReference type="EMBL" id="CP045096">
    <property type="protein sequence ID" value="QFQ99349.1"/>
    <property type="molecule type" value="Genomic_DNA"/>
</dbReference>
<evidence type="ECO:0000256" key="2">
    <source>
        <dbReference type="SAM" id="Phobius"/>
    </source>
</evidence>
<reference evidence="3 4" key="1">
    <citation type="submission" date="2019-10" db="EMBL/GenBank/DDBJ databases">
        <title>Streptomyces sp. strain GY16 isolated from leaves of Broussonetia papyrifera.</title>
        <authorList>
            <person name="Mo P."/>
        </authorList>
    </citation>
    <scope>NUCLEOTIDE SEQUENCE [LARGE SCALE GENOMIC DNA]</scope>
    <source>
        <strain evidence="3 4">GY16</strain>
    </source>
</reference>
<organism evidence="3 4">
    <name type="scientific">Streptomyces phaeolivaceus</name>
    <dbReference type="NCBI Taxonomy" id="2653200"/>
    <lineage>
        <taxon>Bacteria</taxon>
        <taxon>Bacillati</taxon>
        <taxon>Actinomycetota</taxon>
        <taxon>Actinomycetes</taxon>
        <taxon>Kitasatosporales</taxon>
        <taxon>Streptomycetaceae</taxon>
        <taxon>Streptomyces</taxon>
    </lineage>
</organism>
<dbReference type="RefSeq" id="WP_152170772.1">
    <property type="nucleotide sequence ID" value="NZ_CP045096.1"/>
</dbReference>
<dbReference type="KEGG" id="sphv:F9278_27960"/>
<evidence type="ECO:0000313" key="4">
    <source>
        <dbReference type="Proteomes" id="UP000327294"/>
    </source>
</evidence>